<comment type="caution">
    <text evidence="8">The sequence shown here is derived from an EMBL/GenBank/DDBJ whole genome shotgun (WGS) entry which is preliminary data.</text>
</comment>
<evidence type="ECO:0000256" key="6">
    <source>
        <dbReference type="SAM" id="MobiDB-lite"/>
    </source>
</evidence>
<dbReference type="InterPro" id="IPR039994">
    <property type="entry name" value="NO66-like"/>
</dbReference>
<keyword evidence="3" id="KW-0223">Dioxygenase</keyword>
<dbReference type="Gene3D" id="2.60.120.650">
    <property type="entry name" value="Cupin"/>
    <property type="match status" value="1"/>
</dbReference>
<dbReference type="PANTHER" id="PTHR13096">
    <property type="entry name" value="MINA53 MYC INDUCED NUCLEAR ANTIGEN"/>
    <property type="match status" value="1"/>
</dbReference>
<feature type="domain" description="JmjC" evidence="7">
    <location>
        <begin position="139"/>
        <end position="265"/>
    </location>
</feature>
<dbReference type="PROSITE" id="PS51184">
    <property type="entry name" value="JMJC"/>
    <property type="match status" value="1"/>
</dbReference>
<dbReference type="Pfam" id="PF20514">
    <property type="entry name" value="WHD_ROXA"/>
    <property type="match status" value="1"/>
</dbReference>
<dbReference type="PANTHER" id="PTHR13096:SF8">
    <property type="entry name" value="RIBOSOMAL OXYGENASE 1"/>
    <property type="match status" value="1"/>
</dbReference>
<keyword evidence="4" id="KW-0560">Oxidoreductase</keyword>
<sequence length="423" mass="47523">MPPRPSNTPRSSSPTPARPRARAHANGTRATRADDDAPAAADASIDTLLGGLSAAQFMRRYWQRKPLLIRGAVRDTASLIDRATLFDLADRDDVESRLIAQRRGKWSLDHGPFAPDELPSSRSKQWTLLVQGVNLHHDATHALMNRFRFLPDARLDDVMYSYATDGGGVGPHFDSYDVFLLQTHGKRRWRIGAQRDLSLREGMPLKILDRFEPTEEWVLEPGDMLYLPPHIAHDGVAIGECMTCSIGFRAPLAGEVIGQFLFDLAERAGEMKGAARRLRDPGREPTLTPARIPQDVTDTAEAWIRNVQWNRADIERFVGRYLSEPKPTVVFDAPEDPMDIEAFLAHARAHGVRVDPRTVLLYDDRAFYINGETDRLERSIRDGVQRLADRKALEGKDFVTLSETAAMTVLVHEWYCAGWVRAA</sequence>
<dbReference type="GO" id="GO:0016706">
    <property type="term" value="F:2-oxoglutarate-dependent dioxygenase activity"/>
    <property type="evidence" value="ECO:0007669"/>
    <property type="project" value="TreeGrafter"/>
</dbReference>
<dbReference type="RefSeq" id="WP_121090325.1">
    <property type="nucleotide sequence ID" value="NZ_RBZU01000014.1"/>
</dbReference>
<dbReference type="GO" id="GO:0046872">
    <property type="term" value="F:metal ion binding"/>
    <property type="evidence" value="ECO:0007669"/>
    <property type="project" value="UniProtKB-KW"/>
</dbReference>
<reference evidence="8 9" key="1">
    <citation type="submission" date="2018-10" db="EMBL/GenBank/DDBJ databases">
        <title>Robbsia sp. DHC34, isolated from soil.</title>
        <authorList>
            <person name="Gao Z.-H."/>
            <person name="Qiu L.-H."/>
        </authorList>
    </citation>
    <scope>NUCLEOTIDE SEQUENCE [LARGE SCALE GENOMIC DNA]</scope>
    <source>
        <strain evidence="8 9">DHC34</strain>
    </source>
</reference>
<evidence type="ECO:0000313" key="8">
    <source>
        <dbReference type="EMBL" id="RKP46655.1"/>
    </source>
</evidence>
<evidence type="ECO:0000256" key="4">
    <source>
        <dbReference type="ARBA" id="ARBA00023002"/>
    </source>
</evidence>
<dbReference type="InterPro" id="IPR003347">
    <property type="entry name" value="JmjC_dom"/>
</dbReference>
<keyword evidence="5" id="KW-0408">Iron</keyword>
<dbReference type="InterPro" id="IPR046799">
    <property type="entry name" value="ROXA-like_wH"/>
</dbReference>
<evidence type="ECO:0000256" key="3">
    <source>
        <dbReference type="ARBA" id="ARBA00022964"/>
    </source>
</evidence>
<keyword evidence="2" id="KW-0479">Metal-binding</keyword>
<feature type="region of interest" description="Disordered" evidence="6">
    <location>
        <begin position="1"/>
        <end position="39"/>
    </location>
</feature>
<dbReference type="Gene3D" id="3.40.366.30">
    <property type="entry name" value="50S ribosomal protein L16 arginine hydroxylase, Chain A, Domain 2"/>
    <property type="match status" value="1"/>
</dbReference>
<dbReference type="Pfam" id="PF08007">
    <property type="entry name" value="JmjC_2"/>
    <property type="match status" value="1"/>
</dbReference>
<dbReference type="OrthoDB" id="9764016at2"/>
<evidence type="ECO:0000313" key="9">
    <source>
        <dbReference type="Proteomes" id="UP000270342"/>
    </source>
</evidence>
<evidence type="ECO:0000256" key="5">
    <source>
        <dbReference type="ARBA" id="ARBA00023004"/>
    </source>
</evidence>
<dbReference type="Proteomes" id="UP000270342">
    <property type="component" value="Unassembled WGS sequence"/>
</dbReference>
<evidence type="ECO:0000256" key="2">
    <source>
        <dbReference type="ARBA" id="ARBA00022723"/>
    </source>
</evidence>
<protein>
    <submittedName>
        <fullName evidence="8">Cupin domain-containing protein</fullName>
    </submittedName>
</protein>
<dbReference type="AlphaFoldDB" id="A0A494X7F4"/>
<evidence type="ECO:0000256" key="1">
    <source>
        <dbReference type="ARBA" id="ARBA00001954"/>
    </source>
</evidence>
<dbReference type="SMART" id="SM00558">
    <property type="entry name" value="JmjC"/>
    <property type="match status" value="1"/>
</dbReference>
<comment type="cofactor">
    <cofactor evidence="1">
        <name>Fe(2+)</name>
        <dbReference type="ChEBI" id="CHEBI:29033"/>
    </cofactor>
</comment>
<organism evidence="8 9">
    <name type="scientific">Pararobbsia silviterrae</name>
    <dbReference type="NCBI Taxonomy" id="1792498"/>
    <lineage>
        <taxon>Bacteria</taxon>
        <taxon>Pseudomonadati</taxon>
        <taxon>Pseudomonadota</taxon>
        <taxon>Betaproteobacteria</taxon>
        <taxon>Burkholderiales</taxon>
        <taxon>Burkholderiaceae</taxon>
        <taxon>Pararobbsia</taxon>
    </lineage>
</organism>
<proteinExistence type="predicted"/>
<keyword evidence="9" id="KW-1185">Reference proteome</keyword>
<evidence type="ECO:0000259" key="7">
    <source>
        <dbReference type="PROSITE" id="PS51184"/>
    </source>
</evidence>
<name>A0A494X7F4_9BURK</name>
<dbReference type="EMBL" id="RBZU01000014">
    <property type="protein sequence ID" value="RKP46655.1"/>
    <property type="molecule type" value="Genomic_DNA"/>
</dbReference>
<dbReference type="SUPFAM" id="SSF51197">
    <property type="entry name" value="Clavaminate synthase-like"/>
    <property type="match status" value="1"/>
</dbReference>
<accession>A0A494X7F4</accession>
<gene>
    <name evidence="8" type="ORF">D7S86_24505</name>
</gene>